<dbReference type="InterPro" id="IPR001114">
    <property type="entry name" value="Adenylosuccinate_synthetase"/>
</dbReference>
<dbReference type="GO" id="GO:0046040">
    <property type="term" value="P:IMP metabolic process"/>
    <property type="evidence" value="ECO:0007669"/>
    <property type="project" value="TreeGrafter"/>
</dbReference>
<dbReference type="NCBIfam" id="TIGR00184">
    <property type="entry name" value="purA"/>
    <property type="match status" value="1"/>
</dbReference>
<feature type="binding site" evidence="8">
    <location>
        <begin position="329"/>
        <end position="331"/>
    </location>
    <ligand>
        <name>GTP</name>
        <dbReference type="ChEBI" id="CHEBI:37565"/>
    </ligand>
</feature>
<name>A0AAU9DIR7_9LACO</name>
<dbReference type="Gene3D" id="3.90.170.10">
    <property type="entry name" value="Adenylosuccinate Synthetase, subunit A, domain 3"/>
    <property type="match status" value="1"/>
</dbReference>
<dbReference type="Pfam" id="PF00709">
    <property type="entry name" value="Adenylsucc_synt"/>
    <property type="match status" value="1"/>
</dbReference>
<evidence type="ECO:0000313" key="12">
    <source>
        <dbReference type="Proteomes" id="UP001321804"/>
    </source>
</evidence>
<feature type="binding site" description="in other chain" evidence="8">
    <location>
        <position position="127"/>
    </location>
    <ligand>
        <name>IMP</name>
        <dbReference type="ChEBI" id="CHEBI:58053"/>
        <note>ligand shared between dimeric partners</note>
    </ligand>
</feature>
<dbReference type="PROSITE" id="PS00513">
    <property type="entry name" value="ADENYLOSUCCIN_SYN_2"/>
    <property type="match status" value="1"/>
</dbReference>
<evidence type="ECO:0000256" key="10">
    <source>
        <dbReference type="RuleBase" id="RU000520"/>
    </source>
</evidence>
<comment type="pathway">
    <text evidence="8 10">Purine metabolism; AMP biosynthesis via de novo pathway; AMP from IMP: step 1/2.</text>
</comment>
<evidence type="ECO:0000256" key="1">
    <source>
        <dbReference type="ARBA" id="ARBA00011738"/>
    </source>
</evidence>
<feature type="binding site" evidence="8">
    <location>
        <position position="13"/>
    </location>
    <ligand>
        <name>Mg(2+)</name>
        <dbReference type="ChEBI" id="CHEBI:18420"/>
    </ligand>
</feature>
<proteinExistence type="inferred from homology"/>
<gene>
    <name evidence="8 11" type="primary">purA</name>
    <name evidence="11" type="ORF">KIMC2_12590</name>
</gene>
<dbReference type="InterPro" id="IPR042110">
    <property type="entry name" value="Adenylosuccinate_synth_dom2"/>
</dbReference>
<dbReference type="NCBIfam" id="NF002223">
    <property type="entry name" value="PRK01117.1"/>
    <property type="match status" value="1"/>
</dbReference>
<feature type="binding site" evidence="8">
    <location>
        <position position="141"/>
    </location>
    <ligand>
        <name>IMP</name>
        <dbReference type="ChEBI" id="CHEBI:58053"/>
        <note>ligand shared between dimeric partners</note>
    </ligand>
</feature>
<sequence>MSSIVVVGSQWGDEGKGKITDFLSKGADVVARYQGGDNAGHTIVFENETYKLRLIPSGIFYAEKTSVIGNGVVLNPKSLVSELKYLHDRGISTDNLRISNRAHVILPYHILIDQLQEEAKENKIGTTNKGIGPAYMDKAERIGIRVADLLERDTFENKLRQNLVEKNRLISKMYDHDPLSFDDIFEEYFEYGQELKQYVTDTSVVINDALDQNKRVLFEGAQGVMLDIDHGTYPFVTSSNPVAGGVTIGNGVGPSRINEVIGTCKAYTSRVGEGPFPTELNNEVGDFIREAGHEYGTVTKRPRRIGWFDSVVMRHSKRVSGITHLSLNCLDVLTGLKTLKIAKAYELNGKTIYHYPASFKEIEHCKPIYEEFPGWDEDITGVKKFEDLPVNAQNYLKRLTELVGADLATFSVGPDREQTNVLIDPWNNI</sequence>
<feature type="active site" evidence="9">
    <location>
        <position position="138"/>
    </location>
</feature>
<comment type="subcellular location">
    <subcellularLocation>
        <location evidence="8">Cytoplasm</location>
    </subcellularLocation>
</comment>
<feature type="binding site" description="in other chain" evidence="8">
    <location>
        <position position="222"/>
    </location>
    <ligand>
        <name>IMP</name>
        <dbReference type="ChEBI" id="CHEBI:58053"/>
        <note>ligand shared between dimeric partners</note>
    </ligand>
</feature>
<evidence type="ECO:0000256" key="6">
    <source>
        <dbReference type="ARBA" id="ARBA00022842"/>
    </source>
</evidence>
<comment type="catalytic activity">
    <reaction evidence="8 10">
        <text>IMP + L-aspartate + GTP = N(6)-(1,2-dicarboxyethyl)-AMP + GDP + phosphate + 2 H(+)</text>
        <dbReference type="Rhea" id="RHEA:15753"/>
        <dbReference type="ChEBI" id="CHEBI:15378"/>
        <dbReference type="ChEBI" id="CHEBI:29991"/>
        <dbReference type="ChEBI" id="CHEBI:37565"/>
        <dbReference type="ChEBI" id="CHEBI:43474"/>
        <dbReference type="ChEBI" id="CHEBI:57567"/>
        <dbReference type="ChEBI" id="CHEBI:58053"/>
        <dbReference type="ChEBI" id="CHEBI:58189"/>
        <dbReference type="EC" id="6.3.4.4"/>
    </reaction>
</comment>
<dbReference type="FunFam" id="1.10.300.10:FF:000001">
    <property type="entry name" value="Adenylosuccinate synthetase"/>
    <property type="match status" value="1"/>
</dbReference>
<dbReference type="InterPro" id="IPR042109">
    <property type="entry name" value="Adenylosuccinate_synth_dom1"/>
</dbReference>
<feature type="active site" description="Proton donor" evidence="8">
    <location>
        <position position="41"/>
    </location>
</feature>
<organism evidence="11 12">
    <name type="scientific">Xylocopilactobacillus apis</name>
    <dbReference type="NCBI Taxonomy" id="2932183"/>
    <lineage>
        <taxon>Bacteria</taxon>
        <taxon>Bacillati</taxon>
        <taxon>Bacillota</taxon>
        <taxon>Bacilli</taxon>
        <taxon>Lactobacillales</taxon>
        <taxon>Lactobacillaceae</taxon>
        <taxon>Xylocopilactobacillus</taxon>
    </lineage>
</organism>
<dbReference type="SUPFAM" id="SSF52540">
    <property type="entry name" value="P-loop containing nucleoside triphosphate hydrolases"/>
    <property type="match status" value="1"/>
</dbReference>
<feature type="binding site" description="in other chain" evidence="8">
    <location>
        <begin position="13"/>
        <end position="16"/>
    </location>
    <ligand>
        <name>IMP</name>
        <dbReference type="ChEBI" id="CHEBI:58053"/>
        <note>ligand shared between dimeric partners</note>
    </ligand>
</feature>
<keyword evidence="12" id="KW-1185">Reference proteome</keyword>
<feature type="binding site" evidence="8">
    <location>
        <begin position="40"/>
        <end position="42"/>
    </location>
    <ligand>
        <name>GTP</name>
        <dbReference type="ChEBI" id="CHEBI:37565"/>
    </ligand>
</feature>
<dbReference type="Proteomes" id="UP001321804">
    <property type="component" value="Chromosome"/>
</dbReference>
<evidence type="ECO:0000313" key="11">
    <source>
        <dbReference type="EMBL" id="BDR56697.1"/>
    </source>
</evidence>
<dbReference type="InterPro" id="IPR042111">
    <property type="entry name" value="Adenylosuccinate_synth_dom3"/>
</dbReference>
<dbReference type="GO" id="GO:0005525">
    <property type="term" value="F:GTP binding"/>
    <property type="evidence" value="ECO:0007669"/>
    <property type="project" value="UniProtKB-UniRule"/>
</dbReference>
<dbReference type="GO" id="GO:0005737">
    <property type="term" value="C:cytoplasm"/>
    <property type="evidence" value="ECO:0007669"/>
    <property type="project" value="UniProtKB-SubCell"/>
</dbReference>
<keyword evidence="5 8" id="KW-0658">Purine biosynthesis</keyword>
<dbReference type="InterPro" id="IPR018220">
    <property type="entry name" value="Adenylosuccin_syn_GTP-bd"/>
</dbReference>
<feature type="binding site" evidence="8">
    <location>
        <begin position="411"/>
        <end position="413"/>
    </location>
    <ligand>
        <name>GTP</name>
        <dbReference type="ChEBI" id="CHEBI:37565"/>
    </ligand>
</feature>
<evidence type="ECO:0000256" key="3">
    <source>
        <dbReference type="ARBA" id="ARBA00022723"/>
    </source>
</evidence>
<keyword evidence="6 8" id="KW-0460">Magnesium</keyword>
<feature type="binding site" description="in other chain" evidence="8">
    <location>
        <begin position="38"/>
        <end position="41"/>
    </location>
    <ligand>
        <name>IMP</name>
        <dbReference type="ChEBI" id="CHEBI:58053"/>
        <note>ligand shared between dimeric partners</note>
    </ligand>
</feature>
<comment type="cofactor">
    <cofactor evidence="8">
        <name>Mg(2+)</name>
        <dbReference type="ChEBI" id="CHEBI:18420"/>
    </cofactor>
    <text evidence="8">Binds 1 Mg(2+) ion per subunit.</text>
</comment>
<dbReference type="EMBL" id="AP026801">
    <property type="protein sequence ID" value="BDR56697.1"/>
    <property type="molecule type" value="Genomic_DNA"/>
</dbReference>
<evidence type="ECO:0000256" key="9">
    <source>
        <dbReference type="PROSITE-ProRule" id="PRU10134"/>
    </source>
</evidence>
<dbReference type="EC" id="6.3.4.4" evidence="8 10"/>
<dbReference type="PROSITE" id="PS01266">
    <property type="entry name" value="ADENYLOSUCCIN_SYN_1"/>
    <property type="match status" value="1"/>
</dbReference>
<protein>
    <recommendedName>
        <fullName evidence="8 10">Adenylosuccinate synthetase</fullName>
        <shortName evidence="8">AMPSase</shortName>
        <shortName evidence="8">AdSS</shortName>
        <ecNumber evidence="8 10">6.3.4.4</ecNumber>
    </recommendedName>
    <alternativeName>
        <fullName evidence="8">IMP--aspartate ligase</fullName>
    </alternativeName>
</protein>
<reference evidence="11 12" key="1">
    <citation type="journal article" date="2023" name="Microbiol. Spectr.">
        <title>Symbiosis of Carpenter Bees with Uncharacterized Lactic Acid Bacteria Showing NAD Auxotrophy.</title>
        <authorList>
            <person name="Kawasaki S."/>
            <person name="Ozawa K."/>
            <person name="Mori T."/>
            <person name="Yamamoto A."/>
            <person name="Ito M."/>
            <person name="Ohkuma M."/>
            <person name="Sakamoto M."/>
            <person name="Matsutani M."/>
        </authorList>
    </citation>
    <scope>NUCLEOTIDE SEQUENCE [LARGE SCALE GENOMIC DNA]</scope>
    <source>
        <strain evidence="11 12">KimC2</strain>
    </source>
</reference>
<dbReference type="InterPro" id="IPR027417">
    <property type="entry name" value="P-loop_NTPase"/>
</dbReference>
<dbReference type="KEGG" id="xak:KIMC2_12590"/>
<dbReference type="GO" id="GO:0004019">
    <property type="term" value="F:adenylosuccinate synthase activity"/>
    <property type="evidence" value="ECO:0007669"/>
    <property type="project" value="UniProtKB-UniRule"/>
</dbReference>
<feature type="binding site" evidence="8">
    <location>
        <begin position="12"/>
        <end position="18"/>
    </location>
    <ligand>
        <name>GTP</name>
        <dbReference type="ChEBI" id="CHEBI:37565"/>
    </ligand>
</feature>
<dbReference type="Gene3D" id="1.10.300.10">
    <property type="entry name" value="Adenylosuccinate Synthetase, subunit A, domain 2"/>
    <property type="match status" value="1"/>
</dbReference>
<comment type="function">
    <text evidence="8">Plays an important role in the de novo pathway of purine nucleotide biosynthesis. Catalyzes the first committed step in the biosynthesis of AMP from IMP.</text>
</comment>
<dbReference type="SMART" id="SM00788">
    <property type="entry name" value="Adenylsucc_synt"/>
    <property type="match status" value="1"/>
</dbReference>
<feature type="active site" description="Proton acceptor" evidence="8">
    <location>
        <position position="13"/>
    </location>
</feature>
<feature type="binding site" evidence="8">
    <location>
        <position position="303"/>
    </location>
    <ligand>
        <name>GTP</name>
        <dbReference type="ChEBI" id="CHEBI:37565"/>
    </ligand>
</feature>
<dbReference type="Gene3D" id="3.40.440.10">
    <property type="entry name" value="Adenylosuccinate Synthetase, subunit A, domain 1"/>
    <property type="match status" value="1"/>
</dbReference>
<dbReference type="HAMAP" id="MF_00011">
    <property type="entry name" value="Adenylosucc_synth"/>
    <property type="match status" value="1"/>
</dbReference>
<feature type="binding site" evidence="8">
    <location>
        <position position="40"/>
    </location>
    <ligand>
        <name>Mg(2+)</name>
        <dbReference type="ChEBI" id="CHEBI:18420"/>
    </ligand>
</feature>
<keyword evidence="8" id="KW-0963">Cytoplasm</keyword>
<evidence type="ECO:0000256" key="5">
    <source>
        <dbReference type="ARBA" id="ARBA00022755"/>
    </source>
</evidence>
<dbReference type="PANTHER" id="PTHR11846:SF0">
    <property type="entry name" value="ADENYLOSUCCINATE SYNTHETASE"/>
    <property type="match status" value="1"/>
</dbReference>
<keyword evidence="7 8" id="KW-0342">GTP-binding</keyword>
<evidence type="ECO:0000256" key="2">
    <source>
        <dbReference type="ARBA" id="ARBA00022598"/>
    </source>
</evidence>
<dbReference type="PANTHER" id="PTHR11846">
    <property type="entry name" value="ADENYLOSUCCINATE SYNTHETASE"/>
    <property type="match status" value="1"/>
</dbReference>
<dbReference type="GO" id="GO:0000287">
    <property type="term" value="F:magnesium ion binding"/>
    <property type="evidence" value="ECO:0007669"/>
    <property type="project" value="UniProtKB-UniRule"/>
</dbReference>
<feature type="binding site" description="in other chain" evidence="8">
    <location>
        <position position="237"/>
    </location>
    <ligand>
        <name>IMP</name>
        <dbReference type="ChEBI" id="CHEBI:58053"/>
        <note>ligand shared between dimeric partners</note>
    </ligand>
</feature>
<dbReference type="CDD" id="cd03108">
    <property type="entry name" value="AdSS"/>
    <property type="match status" value="1"/>
</dbReference>
<evidence type="ECO:0000256" key="7">
    <source>
        <dbReference type="ARBA" id="ARBA00023134"/>
    </source>
</evidence>
<keyword evidence="3 8" id="KW-0479">Metal-binding</keyword>
<comment type="similarity">
    <text evidence="8 10">Belongs to the adenylosuccinate synthetase family.</text>
</comment>
<evidence type="ECO:0000256" key="4">
    <source>
        <dbReference type="ARBA" id="ARBA00022741"/>
    </source>
</evidence>
<feature type="binding site" evidence="8">
    <location>
        <begin position="297"/>
        <end position="303"/>
    </location>
    <ligand>
        <name>substrate</name>
    </ligand>
</feature>
<keyword evidence="2 8" id="KW-0436">Ligase</keyword>
<dbReference type="AlphaFoldDB" id="A0AAU9DIR7"/>
<dbReference type="GO" id="GO:0044208">
    <property type="term" value="P:'de novo' AMP biosynthetic process"/>
    <property type="evidence" value="ECO:0007669"/>
    <property type="project" value="UniProtKB-UniRule"/>
</dbReference>
<evidence type="ECO:0000256" key="8">
    <source>
        <dbReference type="HAMAP-Rule" id="MF_00011"/>
    </source>
</evidence>
<dbReference type="InterPro" id="IPR033128">
    <property type="entry name" value="Adenylosuccin_syn_Lys_AS"/>
</dbReference>
<dbReference type="RefSeq" id="WP_317695063.1">
    <property type="nucleotide sequence ID" value="NZ_AP026801.1"/>
</dbReference>
<keyword evidence="4 8" id="KW-0547">Nucleotide-binding</keyword>
<comment type="subunit">
    <text evidence="1 8">Homodimer.</text>
</comment>
<accession>A0AAU9DIR7</accession>
<feature type="binding site" description="in other chain" evidence="8">
    <location>
        <position position="301"/>
    </location>
    <ligand>
        <name>IMP</name>
        <dbReference type="ChEBI" id="CHEBI:58053"/>
        <note>ligand shared between dimeric partners</note>
    </ligand>
</feature>
<dbReference type="FunFam" id="3.90.170.10:FF:000001">
    <property type="entry name" value="Adenylosuccinate synthetase"/>
    <property type="match status" value="1"/>
</dbReference>